<comment type="pathway">
    <text evidence="2">Secondary metabolite biosynthesis.</text>
</comment>
<evidence type="ECO:0000256" key="6">
    <source>
        <dbReference type="ARBA" id="ARBA00023002"/>
    </source>
</evidence>
<evidence type="ECO:0008006" key="14">
    <source>
        <dbReference type="Google" id="ProtNLM"/>
    </source>
</evidence>
<comment type="cofactor">
    <cofactor evidence="1 9">
        <name>heme</name>
        <dbReference type="ChEBI" id="CHEBI:30413"/>
    </cofactor>
</comment>
<dbReference type="OrthoDB" id="2789670at2759"/>
<keyword evidence="6 10" id="KW-0560">Oxidoreductase</keyword>
<dbReference type="Proteomes" id="UP000053820">
    <property type="component" value="Unassembled WGS sequence"/>
</dbReference>
<dbReference type="InterPro" id="IPR017972">
    <property type="entry name" value="Cyt_P450_CS"/>
</dbReference>
<dbReference type="InterPro" id="IPR001128">
    <property type="entry name" value="Cyt_P450"/>
</dbReference>
<evidence type="ECO:0000313" key="13">
    <source>
        <dbReference type="Proteomes" id="UP000053820"/>
    </source>
</evidence>
<keyword evidence="4 9" id="KW-0349">Heme</keyword>
<protein>
    <recommendedName>
        <fullName evidence="14">Cytochrome P450</fullName>
    </recommendedName>
</protein>
<evidence type="ECO:0000256" key="4">
    <source>
        <dbReference type="ARBA" id="ARBA00022617"/>
    </source>
</evidence>
<dbReference type="GO" id="GO:0020037">
    <property type="term" value="F:heme binding"/>
    <property type="evidence" value="ECO:0007669"/>
    <property type="project" value="InterPro"/>
</dbReference>
<dbReference type="HOGENOM" id="CLU_001570_2_3_1"/>
<reference evidence="12 13" key="1">
    <citation type="submission" date="2014-04" db="EMBL/GenBank/DDBJ databases">
        <title>Evolutionary Origins and Diversification of the Mycorrhizal Mutualists.</title>
        <authorList>
            <consortium name="DOE Joint Genome Institute"/>
            <consortium name="Mycorrhizal Genomics Consortium"/>
            <person name="Kohler A."/>
            <person name="Kuo A."/>
            <person name="Nagy L.G."/>
            <person name="Floudas D."/>
            <person name="Copeland A."/>
            <person name="Barry K.W."/>
            <person name="Cichocki N."/>
            <person name="Veneault-Fourrey C."/>
            <person name="LaButti K."/>
            <person name="Lindquist E.A."/>
            <person name="Lipzen A."/>
            <person name="Lundell T."/>
            <person name="Morin E."/>
            <person name="Murat C."/>
            <person name="Riley R."/>
            <person name="Ohm R."/>
            <person name="Sun H."/>
            <person name="Tunlid A."/>
            <person name="Henrissat B."/>
            <person name="Grigoriev I.V."/>
            <person name="Hibbett D.S."/>
            <person name="Martin F."/>
        </authorList>
    </citation>
    <scope>NUCLEOTIDE SEQUENCE [LARGE SCALE GENOMIC DNA]</scope>
    <source>
        <strain evidence="12 13">MD-312</strain>
    </source>
</reference>
<name>A0A0C9WCD0_9AGAM</name>
<evidence type="ECO:0000256" key="9">
    <source>
        <dbReference type="PIRSR" id="PIRSR602401-1"/>
    </source>
</evidence>
<sequence>MTPLIWLDIPLAALALVLIRKLLKSKPPMPFPPGPRALPLIGNFFDVPTEKPWETFSKWQKQYGDIISIEVLGRRVVILNSSRPAVELLDRRSLKSSNRPKFVLAGEMMGWKNTLVMSQYGEQFKEFRKHVHRVIGTRSVLESYYTHVERQGHRFLKRLLDTPLDFAEHVRWMAGAIILVLSHGYEVQDDNDPYLNTAEDTLLYFSLTTSPKPFLVDILPFCIEFFSSIWFVVLIMFPVRFVPSWFPGATFHKIAQAGRNLLQEMVDKPYETVKAQVADGTALPSFTSDLLGVGALSPEKEHVVKWAGHTLFGAGSDTTVSAGKVLFLLMTLYPDVQAKAQAEIDDVVGCDRLPTIQDREDLPYVRALVMELMRWFGIVPLGITHVTTEDDVYEGYFIPEGTHIIPNMWQMLHDPNVYPDPFLFEPERFLPVDGQEPQPHNGIFGFGRRQCPGIAFAEMSLFTQASMLLAVFNISKAVENGKEVEPAQERTSGTISHPLPFDCSIKPRSAKAAALVLEELGQ</sequence>
<evidence type="ECO:0000256" key="1">
    <source>
        <dbReference type="ARBA" id="ARBA00001971"/>
    </source>
</evidence>
<dbReference type="GO" id="GO:0004497">
    <property type="term" value="F:monooxygenase activity"/>
    <property type="evidence" value="ECO:0007669"/>
    <property type="project" value="UniProtKB-KW"/>
</dbReference>
<keyword evidence="11" id="KW-0732">Signal</keyword>
<dbReference type="PANTHER" id="PTHR46300:SF7">
    <property type="entry name" value="P450, PUTATIVE (EUROFUNG)-RELATED"/>
    <property type="match status" value="1"/>
</dbReference>
<dbReference type="PANTHER" id="PTHR46300">
    <property type="entry name" value="P450, PUTATIVE (EUROFUNG)-RELATED-RELATED"/>
    <property type="match status" value="1"/>
</dbReference>
<evidence type="ECO:0000256" key="5">
    <source>
        <dbReference type="ARBA" id="ARBA00022723"/>
    </source>
</evidence>
<comment type="similarity">
    <text evidence="3 10">Belongs to the cytochrome P450 family.</text>
</comment>
<dbReference type="InterPro" id="IPR036396">
    <property type="entry name" value="Cyt_P450_sf"/>
</dbReference>
<dbReference type="GO" id="GO:0005506">
    <property type="term" value="F:iron ion binding"/>
    <property type="evidence" value="ECO:0007669"/>
    <property type="project" value="InterPro"/>
</dbReference>
<dbReference type="CDD" id="cd11065">
    <property type="entry name" value="CYP64-like"/>
    <property type="match status" value="1"/>
</dbReference>
<organism evidence="12 13">
    <name type="scientific">Hydnomerulius pinastri MD-312</name>
    <dbReference type="NCBI Taxonomy" id="994086"/>
    <lineage>
        <taxon>Eukaryota</taxon>
        <taxon>Fungi</taxon>
        <taxon>Dikarya</taxon>
        <taxon>Basidiomycota</taxon>
        <taxon>Agaricomycotina</taxon>
        <taxon>Agaricomycetes</taxon>
        <taxon>Agaricomycetidae</taxon>
        <taxon>Boletales</taxon>
        <taxon>Boletales incertae sedis</taxon>
        <taxon>Leucogyrophana</taxon>
    </lineage>
</organism>
<dbReference type="InterPro" id="IPR050364">
    <property type="entry name" value="Cytochrome_P450_fung"/>
</dbReference>
<dbReference type="PRINTS" id="PR00463">
    <property type="entry name" value="EP450I"/>
</dbReference>
<evidence type="ECO:0000256" key="8">
    <source>
        <dbReference type="ARBA" id="ARBA00023033"/>
    </source>
</evidence>
<evidence type="ECO:0000256" key="11">
    <source>
        <dbReference type="SAM" id="SignalP"/>
    </source>
</evidence>
<dbReference type="EMBL" id="KN839861">
    <property type="protein sequence ID" value="KIJ61542.1"/>
    <property type="molecule type" value="Genomic_DNA"/>
</dbReference>
<dbReference type="PROSITE" id="PS00086">
    <property type="entry name" value="CYTOCHROME_P450"/>
    <property type="match status" value="1"/>
</dbReference>
<keyword evidence="13" id="KW-1185">Reference proteome</keyword>
<dbReference type="Pfam" id="PF00067">
    <property type="entry name" value="p450"/>
    <property type="match status" value="1"/>
</dbReference>
<dbReference type="Gene3D" id="1.10.630.10">
    <property type="entry name" value="Cytochrome P450"/>
    <property type="match status" value="1"/>
</dbReference>
<dbReference type="SUPFAM" id="SSF48264">
    <property type="entry name" value="Cytochrome P450"/>
    <property type="match status" value="1"/>
</dbReference>
<evidence type="ECO:0000313" key="12">
    <source>
        <dbReference type="EMBL" id="KIJ61542.1"/>
    </source>
</evidence>
<keyword evidence="8 10" id="KW-0503">Monooxygenase</keyword>
<proteinExistence type="inferred from homology"/>
<dbReference type="GO" id="GO:0016705">
    <property type="term" value="F:oxidoreductase activity, acting on paired donors, with incorporation or reduction of molecular oxygen"/>
    <property type="evidence" value="ECO:0007669"/>
    <property type="project" value="InterPro"/>
</dbReference>
<dbReference type="AlphaFoldDB" id="A0A0C9WCD0"/>
<evidence type="ECO:0000256" key="3">
    <source>
        <dbReference type="ARBA" id="ARBA00010617"/>
    </source>
</evidence>
<gene>
    <name evidence="12" type="ORF">HYDPIDRAFT_169588</name>
</gene>
<keyword evidence="7 9" id="KW-0408">Iron</keyword>
<feature type="chain" id="PRO_5002222267" description="Cytochrome P450" evidence="11">
    <location>
        <begin position="26"/>
        <end position="522"/>
    </location>
</feature>
<keyword evidence="5 9" id="KW-0479">Metal-binding</keyword>
<dbReference type="InterPro" id="IPR002401">
    <property type="entry name" value="Cyt_P450_E_grp-I"/>
</dbReference>
<evidence type="ECO:0000256" key="2">
    <source>
        <dbReference type="ARBA" id="ARBA00005179"/>
    </source>
</evidence>
<evidence type="ECO:0000256" key="7">
    <source>
        <dbReference type="ARBA" id="ARBA00023004"/>
    </source>
</evidence>
<feature type="binding site" description="axial binding residue" evidence="9">
    <location>
        <position position="451"/>
    </location>
    <ligand>
        <name>heme</name>
        <dbReference type="ChEBI" id="CHEBI:30413"/>
    </ligand>
    <ligandPart>
        <name>Fe</name>
        <dbReference type="ChEBI" id="CHEBI:18248"/>
    </ligandPart>
</feature>
<evidence type="ECO:0000256" key="10">
    <source>
        <dbReference type="RuleBase" id="RU000461"/>
    </source>
</evidence>
<accession>A0A0C9WCD0</accession>
<feature type="signal peptide" evidence="11">
    <location>
        <begin position="1"/>
        <end position="25"/>
    </location>
</feature>